<feature type="domain" description="NADP-dependent oxidoreductase" evidence="4">
    <location>
        <begin position="21"/>
        <end position="292"/>
    </location>
</feature>
<evidence type="ECO:0000313" key="6">
    <source>
        <dbReference type="Proteomes" id="UP001162162"/>
    </source>
</evidence>
<feature type="binding site" evidence="2">
    <location>
        <position position="113"/>
    </location>
    <ligand>
        <name>substrate</name>
    </ligand>
</feature>
<dbReference type="PROSITE" id="PS00063">
    <property type="entry name" value="ALDOKETO_REDUCTASE_3"/>
    <property type="match status" value="1"/>
</dbReference>
<dbReference type="PROSITE" id="PS00798">
    <property type="entry name" value="ALDOKETO_REDUCTASE_1"/>
    <property type="match status" value="1"/>
</dbReference>
<evidence type="ECO:0000256" key="3">
    <source>
        <dbReference type="PIRSR" id="PIRSR000097-3"/>
    </source>
</evidence>
<dbReference type="InterPro" id="IPR018170">
    <property type="entry name" value="Aldo/ket_reductase_CS"/>
</dbReference>
<dbReference type="PANTHER" id="PTHR11732">
    <property type="entry name" value="ALDO/KETO REDUCTASE"/>
    <property type="match status" value="1"/>
</dbReference>
<dbReference type="InterPro" id="IPR020471">
    <property type="entry name" value="AKR"/>
</dbReference>
<dbReference type="PIRSF" id="PIRSF000097">
    <property type="entry name" value="AKR"/>
    <property type="match status" value="1"/>
</dbReference>
<dbReference type="Pfam" id="PF00248">
    <property type="entry name" value="Aldo_ket_red"/>
    <property type="match status" value="1"/>
</dbReference>
<dbReference type="InterPro" id="IPR036812">
    <property type="entry name" value="NAD(P)_OxRdtase_dom_sf"/>
</dbReference>
<dbReference type="AlphaFoldDB" id="A0AAV8XPI5"/>
<name>A0AAV8XPI5_9CUCU</name>
<dbReference type="PRINTS" id="PR00069">
    <property type="entry name" value="ALDKETRDTASE"/>
</dbReference>
<dbReference type="CDD" id="cd19116">
    <property type="entry name" value="AKR_AKR2E1-5"/>
    <property type="match status" value="1"/>
</dbReference>
<dbReference type="FunFam" id="3.20.20.100:FF:000023">
    <property type="entry name" value="aldose reductase"/>
    <property type="match status" value="1"/>
</dbReference>
<gene>
    <name evidence="5" type="ORF">NQ318_007154</name>
</gene>
<evidence type="ECO:0000256" key="1">
    <source>
        <dbReference type="PIRSR" id="PIRSR000097-1"/>
    </source>
</evidence>
<organism evidence="5 6">
    <name type="scientific">Aromia moschata</name>
    <dbReference type="NCBI Taxonomy" id="1265417"/>
    <lineage>
        <taxon>Eukaryota</taxon>
        <taxon>Metazoa</taxon>
        <taxon>Ecdysozoa</taxon>
        <taxon>Arthropoda</taxon>
        <taxon>Hexapoda</taxon>
        <taxon>Insecta</taxon>
        <taxon>Pterygota</taxon>
        <taxon>Neoptera</taxon>
        <taxon>Endopterygota</taxon>
        <taxon>Coleoptera</taxon>
        <taxon>Polyphaga</taxon>
        <taxon>Cucujiformia</taxon>
        <taxon>Chrysomeloidea</taxon>
        <taxon>Cerambycidae</taxon>
        <taxon>Cerambycinae</taxon>
        <taxon>Callichromatini</taxon>
        <taxon>Aromia</taxon>
    </lineage>
</organism>
<protein>
    <recommendedName>
        <fullName evidence="4">NADP-dependent oxidoreductase domain-containing protein</fullName>
    </recommendedName>
</protein>
<feature type="active site" description="Proton donor" evidence="1">
    <location>
        <position position="51"/>
    </location>
</feature>
<feature type="site" description="Lowers pKa of active site Tyr" evidence="3">
    <location>
        <position position="80"/>
    </location>
</feature>
<keyword evidence="6" id="KW-1185">Reference proteome</keyword>
<evidence type="ECO:0000313" key="5">
    <source>
        <dbReference type="EMBL" id="KAJ8940453.1"/>
    </source>
</evidence>
<dbReference type="SUPFAM" id="SSF51430">
    <property type="entry name" value="NAD(P)-linked oxidoreductase"/>
    <property type="match status" value="1"/>
</dbReference>
<dbReference type="EMBL" id="JAPWTK010000431">
    <property type="protein sequence ID" value="KAJ8940453.1"/>
    <property type="molecule type" value="Genomic_DNA"/>
</dbReference>
<proteinExistence type="predicted"/>
<dbReference type="InterPro" id="IPR023210">
    <property type="entry name" value="NADP_OxRdtase_dom"/>
</dbReference>
<dbReference type="InterPro" id="IPR044488">
    <property type="entry name" value="AKR2E"/>
</dbReference>
<accession>A0AAV8XPI5</accession>
<evidence type="ECO:0000259" key="4">
    <source>
        <dbReference type="Pfam" id="PF00248"/>
    </source>
</evidence>
<evidence type="ECO:0000256" key="2">
    <source>
        <dbReference type="PIRSR" id="PIRSR000097-2"/>
    </source>
</evidence>
<dbReference type="Gene3D" id="3.20.20.100">
    <property type="entry name" value="NADP-dependent oxidoreductase domain"/>
    <property type="match status" value="1"/>
</dbReference>
<dbReference type="PROSITE" id="PS00062">
    <property type="entry name" value="ALDOKETO_REDUCTASE_2"/>
    <property type="match status" value="1"/>
</dbReference>
<reference evidence="5" key="1">
    <citation type="journal article" date="2023" name="Insect Mol. Biol.">
        <title>Genome sequencing provides insights into the evolution of gene families encoding plant cell wall-degrading enzymes in longhorned beetles.</title>
        <authorList>
            <person name="Shin N.R."/>
            <person name="Okamura Y."/>
            <person name="Kirsch R."/>
            <person name="Pauchet Y."/>
        </authorList>
    </citation>
    <scope>NUCLEOTIDE SEQUENCE</scope>
    <source>
        <strain evidence="5">AMC_N1</strain>
    </source>
</reference>
<comment type="caution">
    <text evidence="5">The sequence shown here is derived from an EMBL/GenBank/DDBJ whole genome shotgun (WGS) entry which is preliminary data.</text>
</comment>
<dbReference type="GO" id="GO:0016491">
    <property type="term" value="F:oxidoreductase activity"/>
    <property type="evidence" value="ECO:0007669"/>
    <property type="project" value="InterPro"/>
</dbReference>
<dbReference type="Proteomes" id="UP001162162">
    <property type="component" value="Unassembled WGS sequence"/>
</dbReference>
<sequence>MNISKTLKLNNGREIPVVGLGTYKSRRGEVEDAVKIAVDVGYRHFDCAWLYGNEAEVGKALEETISKGKVKREDLFITSKLWNNFHAKKKVVPMLRETLANLRLDYVDLYLIHWPFAFKETASLWPINEGEGAYSDIDYLETWQGMEECVNLGLAKSIGVSNFNAHQIERLLKNCEIKPVCNQVEVNPNLNQKKLIQFCKQHDIVVVGYCPLGRSEYAGTPGFPDPTIFDPKVAEIAQKYKKTPAQVVLNYLVSLGISVIPKSVTKSRIIENIDIFDFKFDPEDVAYLDSCNKNQRVCPLSEFDTHKYYSFHTEY</sequence>